<dbReference type="KEGG" id="rlc:K227x_19450"/>
<feature type="signal peptide" evidence="1">
    <location>
        <begin position="1"/>
        <end position="22"/>
    </location>
</feature>
<keyword evidence="4" id="KW-1185">Reference proteome</keyword>
<sequence precursor="true">MKKSLWTMFAIFAVTLTSQASGALVISQYVETNSGSTPKGIELWNSSLDDIDFATSPLVILKGTNGAVPSSDFSLDTGLLAAGDVMVVGTSDIGTYLDSAFGAGVIHFQDEPFTFNGDDALVVQLGGVTTDMFGKAGSDPGAAWSGSDVSTANLNIALLDGITTGNPGGFIDPSTRFSVISTDPSGAGGLAGFGLAPTAVAVPEPSTVMAIACIAAIGIWRARRPKPGVSS</sequence>
<evidence type="ECO:0000256" key="1">
    <source>
        <dbReference type="SAM" id="SignalP"/>
    </source>
</evidence>
<dbReference type="RefSeq" id="WP_145169220.1">
    <property type="nucleotide sequence ID" value="NZ_CP036525.1"/>
</dbReference>
<evidence type="ECO:0000313" key="4">
    <source>
        <dbReference type="Proteomes" id="UP000318538"/>
    </source>
</evidence>
<dbReference type="OrthoDB" id="287923at2"/>
<feature type="chain" id="PRO_5021876608" description="Ice-binding protein C-terminal domain-containing protein" evidence="1">
    <location>
        <begin position="23"/>
        <end position="231"/>
    </location>
</feature>
<dbReference type="InterPro" id="IPR013424">
    <property type="entry name" value="Ice-binding_C"/>
</dbReference>
<evidence type="ECO:0000259" key="2">
    <source>
        <dbReference type="Pfam" id="PF07589"/>
    </source>
</evidence>
<reference evidence="3 4" key="1">
    <citation type="submission" date="2019-02" db="EMBL/GenBank/DDBJ databases">
        <title>Deep-cultivation of Planctomycetes and their phenomic and genomic characterization uncovers novel biology.</title>
        <authorList>
            <person name="Wiegand S."/>
            <person name="Jogler M."/>
            <person name="Boedeker C."/>
            <person name="Pinto D."/>
            <person name="Vollmers J."/>
            <person name="Rivas-Marin E."/>
            <person name="Kohn T."/>
            <person name="Peeters S.H."/>
            <person name="Heuer A."/>
            <person name="Rast P."/>
            <person name="Oberbeckmann S."/>
            <person name="Bunk B."/>
            <person name="Jeske O."/>
            <person name="Meyerdierks A."/>
            <person name="Storesund J.E."/>
            <person name="Kallscheuer N."/>
            <person name="Luecker S."/>
            <person name="Lage O.M."/>
            <person name="Pohl T."/>
            <person name="Merkel B.J."/>
            <person name="Hornburger P."/>
            <person name="Mueller R.-W."/>
            <person name="Bruemmer F."/>
            <person name="Labrenz M."/>
            <person name="Spormann A.M."/>
            <person name="Op den Camp H."/>
            <person name="Overmann J."/>
            <person name="Amann R."/>
            <person name="Jetten M.S.M."/>
            <person name="Mascher T."/>
            <person name="Medema M.H."/>
            <person name="Devos D.P."/>
            <person name="Kaster A.-K."/>
            <person name="Ovreas L."/>
            <person name="Rohde M."/>
            <person name="Galperin M.Y."/>
            <person name="Jogler C."/>
        </authorList>
    </citation>
    <scope>NUCLEOTIDE SEQUENCE [LARGE SCALE GENOMIC DNA]</scope>
    <source>
        <strain evidence="3 4">K22_7</strain>
    </source>
</reference>
<accession>A0A517N8V6</accession>
<feature type="domain" description="Ice-binding protein C-terminal" evidence="2">
    <location>
        <begin position="201"/>
        <end position="224"/>
    </location>
</feature>
<protein>
    <recommendedName>
        <fullName evidence="2">Ice-binding protein C-terminal domain-containing protein</fullName>
    </recommendedName>
</protein>
<name>A0A517N8V6_9BACT</name>
<dbReference type="Pfam" id="PF07589">
    <property type="entry name" value="PEP-CTERM"/>
    <property type="match status" value="1"/>
</dbReference>
<organism evidence="3 4">
    <name type="scientific">Rubripirellula lacrimiformis</name>
    <dbReference type="NCBI Taxonomy" id="1930273"/>
    <lineage>
        <taxon>Bacteria</taxon>
        <taxon>Pseudomonadati</taxon>
        <taxon>Planctomycetota</taxon>
        <taxon>Planctomycetia</taxon>
        <taxon>Pirellulales</taxon>
        <taxon>Pirellulaceae</taxon>
        <taxon>Rubripirellula</taxon>
    </lineage>
</organism>
<proteinExistence type="predicted"/>
<dbReference type="EMBL" id="CP036525">
    <property type="protein sequence ID" value="QDT03561.1"/>
    <property type="molecule type" value="Genomic_DNA"/>
</dbReference>
<evidence type="ECO:0000313" key="3">
    <source>
        <dbReference type="EMBL" id="QDT03561.1"/>
    </source>
</evidence>
<keyword evidence="1" id="KW-0732">Signal</keyword>
<gene>
    <name evidence="3" type="ORF">K227x_19450</name>
</gene>
<dbReference type="AlphaFoldDB" id="A0A517N8V6"/>
<dbReference type="Proteomes" id="UP000318538">
    <property type="component" value="Chromosome"/>
</dbReference>